<dbReference type="GO" id="GO:0043162">
    <property type="term" value="P:ubiquitin-dependent protein catabolic process via the multivesicular body sorting pathway"/>
    <property type="evidence" value="ECO:0007669"/>
    <property type="project" value="TreeGrafter"/>
</dbReference>
<feature type="region of interest" description="Disordered" evidence="7">
    <location>
        <begin position="1"/>
        <end position="86"/>
    </location>
</feature>
<dbReference type="EMBL" id="ML995480">
    <property type="protein sequence ID" value="KAF2144204.1"/>
    <property type="molecule type" value="Genomic_DNA"/>
</dbReference>
<evidence type="ECO:0000313" key="10">
    <source>
        <dbReference type="Proteomes" id="UP000799438"/>
    </source>
</evidence>
<comment type="subcellular location">
    <subcellularLocation>
        <location evidence="1">Endosome</location>
    </subcellularLocation>
</comment>
<evidence type="ECO:0000256" key="5">
    <source>
        <dbReference type="ARBA" id="ARBA00022927"/>
    </source>
</evidence>
<protein>
    <recommendedName>
        <fullName evidence="8">VPS37 C-terminal domain-containing protein</fullName>
    </recommendedName>
</protein>
<evidence type="ECO:0000256" key="6">
    <source>
        <dbReference type="PROSITE-ProRule" id="PRU00646"/>
    </source>
</evidence>
<keyword evidence="4" id="KW-0967">Endosome</keyword>
<evidence type="ECO:0000256" key="3">
    <source>
        <dbReference type="ARBA" id="ARBA00022448"/>
    </source>
</evidence>
<gene>
    <name evidence="9" type="ORF">K452DRAFT_285446</name>
</gene>
<dbReference type="PANTHER" id="PTHR13678">
    <property type="entry name" value="VACUOLAR PROTEIN SORTING-ASSOCIATED PROTEIN 37"/>
    <property type="match status" value="1"/>
</dbReference>
<comment type="similarity">
    <text evidence="2">Belongs to the VPS37 family.</text>
</comment>
<dbReference type="InterPro" id="IPR009851">
    <property type="entry name" value="Mod_r"/>
</dbReference>
<reference evidence="9" key="1">
    <citation type="journal article" date="2020" name="Stud. Mycol.">
        <title>101 Dothideomycetes genomes: a test case for predicting lifestyles and emergence of pathogens.</title>
        <authorList>
            <person name="Haridas S."/>
            <person name="Albert R."/>
            <person name="Binder M."/>
            <person name="Bloem J."/>
            <person name="Labutti K."/>
            <person name="Salamov A."/>
            <person name="Andreopoulos B."/>
            <person name="Baker S."/>
            <person name="Barry K."/>
            <person name="Bills G."/>
            <person name="Bluhm B."/>
            <person name="Cannon C."/>
            <person name="Castanera R."/>
            <person name="Culley D."/>
            <person name="Daum C."/>
            <person name="Ezra D."/>
            <person name="Gonzalez J."/>
            <person name="Henrissat B."/>
            <person name="Kuo A."/>
            <person name="Liang C."/>
            <person name="Lipzen A."/>
            <person name="Lutzoni F."/>
            <person name="Magnuson J."/>
            <person name="Mondo S."/>
            <person name="Nolan M."/>
            <person name="Ohm R."/>
            <person name="Pangilinan J."/>
            <person name="Park H.-J."/>
            <person name="Ramirez L."/>
            <person name="Alfaro M."/>
            <person name="Sun H."/>
            <person name="Tritt A."/>
            <person name="Yoshinaga Y."/>
            <person name="Zwiers L.-H."/>
            <person name="Turgeon B."/>
            <person name="Goodwin S."/>
            <person name="Spatafora J."/>
            <person name="Crous P."/>
            <person name="Grigoriev I."/>
        </authorList>
    </citation>
    <scope>NUCLEOTIDE SEQUENCE</scope>
    <source>
        <strain evidence="9">CBS 121167</strain>
    </source>
</reference>
<evidence type="ECO:0000313" key="9">
    <source>
        <dbReference type="EMBL" id="KAF2144204.1"/>
    </source>
</evidence>
<dbReference type="GO" id="GO:0000813">
    <property type="term" value="C:ESCRT I complex"/>
    <property type="evidence" value="ECO:0007669"/>
    <property type="project" value="UniProtKB-ARBA"/>
</dbReference>
<keyword evidence="10" id="KW-1185">Reference proteome</keyword>
<evidence type="ECO:0000256" key="4">
    <source>
        <dbReference type="ARBA" id="ARBA00022753"/>
    </source>
</evidence>
<dbReference type="Gene3D" id="1.10.287.660">
    <property type="entry name" value="Helix hairpin bin"/>
    <property type="match status" value="1"/>
</dbReference>
<evidence type="ECO:0000256" key="7">
    <source>
        <dbReference type="SAM" id="MobiDB-lite"/>
    </source>
</evidence>
<feature type="compositionally biased region" description="Low complexity" evidence="7">
    <location>
        <begin position="50"/>
        <end position="77"/>
    </location>
</feature>
<dbReference type="InterPro" id="IPR037202">
    <property type="entry name" value="ESCRT_assembly_dom"/>
</dbReference>
<dbReference type="InterPro" id="IPR029012">
    <property type="entry name" value="Helix_hairpin_bin_sf"/>
</dbReference>
<organism evidence="9 10">
    <name type="scientific">Aplosporella prunicola CBS 121167</name>
    <dbReference type="NCBI Taxonomy" id="1176127"/>
    <lineage>
        <taxon>Eukaryota</taxon>
        <taxon>Fungi</taxon>
        <taxon>Dikarya</taxon>
        <taxon>Ascomycota</taxon>
        <taxon>Pezizomycotina</taxon>
        <taxon>Dothideomycetes</taxon>
        <taxon>Dothideomycetes incertae sedis</taxon>
        <taxon>Botryosphaeriales</taxon>
        <taxon>Aplosporellaceae</taxon>
        <taxon>Aplosporella</taxon>
    </lineage>
</organism>
<proteinExistence type="inferred from homology"/>
<feature type="domain" description="VPS37 C-terminal" evidence="8">
    <location>
        <begin position="193"/>
        <end position="284"/>
    </location>
</feature>
<dbReference type="RefSeq" id="XP_033399916.1">
    <property type="nucleotide sequence ID" value="XM_033540113.1"/>
</dbReference>
<evidence type="ECO:0000256" key="2">
    <source>
        <dbReference type="ARBA" id="ARBA00007617"/>
    </source>
</evidence>
<dbReference type="SUPFAM" id="SSF140111">
    <property type="entry name" value="Endosomal sorting complex assembly domain"/>
    <property type="match status" value="1"/>
</dbReference>
<dbReference type="PROSITE" id="PS51314">
    <property type="entry name" value="VPS37_C"/>
    <property type="match status" value="1"/>
</dbReference>
<evidence type="ECO:0000256" key="1">
    <source>
        <dbReference type="ARBA" id="ARBA00004177"/>
    </source>
</evidence>
<sequence>MASYASPHVSQTQFALTQASTPPPPPPKPSGHSSGRGTPQTGPPLPPTPTQVAHAQQTAQTGSEAAGGAVPAPVASPVEPPEEGWLPAGLKDKTCVTLLLAPAPTLTHLLNDTTDTHTSTAELAEILESPDLQRALIYAPTTAHASLTTSTLPLSTLLAQNLALADSLRSSEAHLSHTRQGVQSRLLSLRALEAQWRAKQAEQDAALAAFGPPALYQRLSSAIAEQEALCRGLEESFLEGEEGGVAGEREVVEFVRRIREARKVAYLRRERKERWDEGRVGGWR</sequence>
<dbReference type="GO" id="GO:0006612">
    <property type="term" value="P:protein targeting to membrane"/>
    <property type="evidence" value="ECO:0007669"/>
    <property type="project" value="TreeGrafter"/>
</dbReference>
<keyword evidence="3 6" id="KW-0813">Transport</keyword>
<dbReference type="GeneID" id="54297609"/>
<dbReference type="Proteomes" id="UP000799438">
    <property type="component" value="Unassembled WGS sequence"/>
</dbReference>
<keyword evidence="5 6" id="KW-0653">Protein transport</keyword>
<dbReference type="PANTHER" id="PTHR13678:SF2">
    <property type="entry name" value="VACUOLAR PROTEIN SORTING-ASSOCIATED PROTEIN 37A"/>
    <property type="match status" value="1"/>
</dbReference>
<feature type="compositionally biased region" description="Polar residues" evidence="7">
    <location>
        <begin position="8"/>
        <end position="20"/>
    </location>
</feature>
<name>A0A6A6BLP7_9PEZI</name>
<dbReference type="AlphaFoldDB" id="A0A6A6BLP7"/>
<evidence type="ECO:0000259" key="8">
    <source>
        <dbReference type="PROSITE" id="PS51314"/>
    </source>
</evidence>
<dbReference type="Pfam" id="PF07200">
    <property type="entry name" value="Mod_r"/>
    <property type="match status" value="1"/>
</dbReference>
<dbReference type="OrthoDB" id="10260857at2759"/>
<accession>A0A6A6BLP7</accession>
<dbReference type="GO" id="GO:0006623">
    <property type="term" value="P:protein targeting to vacuole"/>
    <property type="evidence" value="ECO:0007669"/>
    <property type="project" value="TreeGrafter"/>
</dbReference>